<keyword evidence="2" id="KW-0813">Transport</keyword>
<dbReference type="EMBL" id="JALNTZ010000003">
    <property type="protein sequence ID" value="KAJ3659613.1"/>
    <property type="molecule type" value="Genomic_DNA"/>
</dbReference>
<dbReference type="SMART" id="SM00382">
    <property type="entry name" value="AAA"/>
    <property type="match status" value="2"/>
</dbReference>
<dbReference type="InterPro" id="IPR003439">
    <property type="entry name" value="ABC_transporter-like_ATP-bd"/>
</dbReference>
<feature type="transmembrane region" description="Helical" evidence="10">
    <location>
        <begin position="127"/>
        <end position="144"/>
    </location>
</feature>
<feature type="transmembrane region" description="Helical" evidence="10">
    <location>
        <begin position="671"/>
        <end position="695"/>
    </location>
</feature>
<dbReference type="InterPro" id="IPR036640">
    <property type="entry name" value="ABC1_TM_sf"/>
</dbReference>
<evidence type="ECO:0000256" key="7">
    <source>
        <dbReference type="ARBA" id="ARBA00022989"/>
    </source>
</evidence>
<keyword evidence="14" id="KW-1185">Reference proteome</keyword>
<feature type="transmembrane region" description="Helical" evidence="10">
    <location>
        <begin position="738"/>
        <end position="759"/>
    </location>
</feature>
<evidence type="ECO:0000313" key="14">
    <source>
        <dbReference type="Proteomes" id="UP001168821"/>
    </source>
</evidence>
<reference evidence="13" key="1">
    <citation type="journal article" date="2023" name="G3 (Bethesda)">
        <title>Whole genome assemblies of Zophobas morio and Tenebrio molitor.</title>
        <authorList>
            <person name="Kaur S."/>
            <person name="Stinson S.A."/>
            <person name="diCenzo G.C."/>
        </authorList>
    </citation>
    <scope>NUCLEOTIDE SEQUENCE</scope>
    <source>
        <strain evidence="13">QUZm001</strain>
    </source>
</reference>
<feature type="transmembrane region" description="Helical" evidence="10">
    <location>
        <begin position="835"/>
        <end position="852"/>
    </location>
</feature>
<dbReference type="GO" id="GO:0140359">
    <property type="term" value="F:ABC-type transporter activity"/>
    <property type="evidence" value="ECO:0007669"/>
    <property type="project" value="InterPro"/>
</dbReference>
<dbReference type="InterPro" id="IPR027417">
    <property type="entry name" value="P-loop_NTPase"/>
</dbReference>
<feature type="transmembrane region" description="Helical" evidence="10">
    <location>
        <begin position="229"/>
        <end position="252"/>
    </location>
</feature>
<dbReference type="Gene3D" id="3.40.50.300">
    <property type="entry name" value="P-loop containing nucleotide triphosphate hydrolases"/>
    <property type="match status" value="2"/>
</dbReference>
<dbReference type="Gene3D" id="1.20.1560.10">
    <property type="entry name" value="ABC transporter type 1, transmembrane domain"/>
    <property type="match status" value="2"/>
</dbReference>
<sequence>MNNEKSEERQNNPRQTANIFSRITFWYTYDLFKTGFKRELEEKDLYDVLPEFNTSELGDRMEREWNEHKKDKNAMFLVLWKMYGKYYCILSVTMLFTIILNVIRPIIIGKVVSFFTPGEENLSRTPALLYVVFLLVLQLVDVVCKQNYLFMIENLGIKIRSAFCSLIYRKFLKLPVSRLRYITFGNVANLITRDISAFDQFFINFTYAWSGFIVAMISCYNMYRRIGLPAVVAVLAFAILIPLQVFAGIWIASLKKQTSKKTDTRLTEFREACSNIRSIKMYVWENYLESKISWARKREMNILFKIFALLFLSILTGIIVNNVTFYLVVMTNIWTGQVLTAEIMYYISGTFQALSATIQVAFPYATFSLPQVFTAIKRMQTLAHTLEMYNQLEYREFKTNKPKVEFSNVKVTIDNKTVFANVTLHVYSGLTLISGPAGSGKSVFLLTILREFEVSEGNLLAEGKLSYASQEPWLFPATIKQNILFGNNYNHEHYQEVLRVCDLHYDLDLLENGDSTIVVDGGVNLSKGQRSRINLARAIYQNSDIYLIDDCLSSLDPLVADHIFKNCILKLLRDKLVFLVSHYSDLSHYATNIVNLRNGNVTLWKHDLSNNVQNDDQTIVPNMQKALTKSAPKLNSVDCERSKLIETTKTNKVYRELKVSGSVPLKTYMKYVGMGGGCLTFSIIFFIFILAQLLVSYKDKLLSNWVNFEDKISRNNLTVGNTTYSVLIEDRNQLLRTYTIVVVGISVATLIRGCALFLFSRKVSITLHKKMLNCVINTSINFFDSTFLGNIVNRFSKDLDSVDESIPFPLHHLIVIILEILGNIVLIAFTNVRLLLPIALLFGSLIFLRYIYIKTGAPLKRLDASTKSPVIGYLSATLEGLPTIKAFSCQGIVKEEFETHHNLYNSASYSHAACLKAFVFVVDTLASIFIVVVILQFVILEKDVLPGDVGLAISQAFTIYSVFFYGVYKWVDLETQMTSAERAMEYTTIQKESKSGLEIDNWPTLGEIKYENVYLSVDNSKSYVLKNLNFHIKPNEKLGIVGRTGAGKSSIISALFRLYEIKGRITIDGVDIKTLSLDFLRSNISVIPQDPFLLRGTLRYNIDPDQVHTDEEILTALNTVGMNKIISILNANIKEFEFSCSQKRLLCLARVLMKNKKILAIDEIVEHVDTETEDLIYKIIDEHFKFCTVIKIAHRLKFIMDCDKVLVMDNGNIVEYDNPEILLKDKNGLFYKMPPEINFILEDEETHSQLITGFNPHSIPMMYNVHTFSKSKFKLKKKGMPVVMGRSSFEVSISCVNPVPEDCNVEHFFLVRLSDIATNKTTARNCITGTVRSNQVAQSREQTGRQEFGSNRNLQSEESVSQIQQLSQNENQERREPTTGDFEFYAYETTEENIEEEETVDQVQAQQTRNLNKHIVLAKDVNPLHKKDYRPVSWKLDLFLCAVLMVLLMMNFLLKNQLSQEVALPEWVLFNVTWEVRIAGLVGFISAFLLTHAVLTIKNWITNLLS</sequence>
<comment type="subcellular location">
    <subcellularLocation>
        <location evidence="1">Membrane</location>
        <topology evidence="1">Multi-pass membrane protein</topology>
    </subcellularLocation>
</comment>
<feature type="domain" description="ABC transmembrane type-1" evidence="12">
    <location>
        <begin position="738"/>
        <end position="975"/>
    </location>
</feature>
<feature type="transmembrane region" description="Helical" evidence="10">
    <location>
        <begin position="1474"/>
        <end position="1497"/>
    </location>
</feature>
<evidence type="ECO:0000256" key="8">
    <source>
        <dbReference type="ARBA" id="ARBA00023136"/>
    </source>
</evidence>
<evidence type="ECO:0000256" key="2">
    <source>
        <dbReference type="ARBA" id="ARBA00022448"/>
    </source>
</evidence>
<dbReference type="InterPro" id="IPR044746">
    <property type="entry name" value="ABCC_6TM_D1"/>
</dbReference>
<gene>
    <name evidence="13" type="ORF">Zmor_011294</name>
</gene>
<feature type="transmembrane region" description="Helical" evidence="10">
    <location>
        <begin position="917"/>
        <end position="939"/>
    </location>
</feature>
<feature type="compositionally biased region" description="Polar residues" evidence="9">
    <location>
        <begin position="1348"/>
        <end position="1370"/>
    </location>
</feature>
<dbReference type="SUPFAM" id="SSF90123">
    <property type="entry name" value="ABC transporter transmembrane region"/>
    <property type="match status" value="2"/>
</dbReference>
<accession>A0AA38IQD7</accession>
<dbReference type="FunFam" id="3.40.50.300:FF:000163">
    <property type="entry name" value="Multidrug resistance-associated protein member 4"/>
    <property type="match status" value="1"/>
</dbReference>
<evidence type="ECO:0000256" key="9">
    <source>
        <dbReference type="SAM" id="MobiDB-lite"/>
    </source>
</evidence>
<dbReference type="GO" id="GO:0016020">
    <property type="term" value="C:membrane"/>
    <property type="evidence" value="ECO:0007669"/>
    <property type="project" value="UniProtKB-SubCell"/>
</dbReference>
<dbReference type="Pfam" id="PF00664">
    <property type="entry name" value="ABC_membrane"/>
    <property type="match status" value="2"/>
</dbReference>
<evidence type="ECO:0000256" key="5">
    <source>
        <dbReference type="ARBA" id="ARBA00022741"/>
    </source>
</evidence>
<comment type="caution">
    <text evidence="13">The sequence shown here is derived from an EMBL/GenBank/DDBJ whole genome shotgun (WGS) entry which is preliminary data.</text>
</comment>
<evidence type="ECO:0000256" key="4">
    <source>
        <dbReference type="ARBA" id="ARBA00022737"/>
    </source>
</evidence>
<feature type="domain" description="ABC transporter" evidence="11">
    <location>
        <begin position="404"/>
        <end position="623"/>
    </location>
</feature>
<evidence type="ECO:0000259" key="11">
    <source>
        <dbReference type="PROSITE" id="PS50893"/>
    </source>
</evidence>
<dbReference type="CDD" id="cd03244">
    <property type="entry name" value="ABCC_MRP_domain2"/>
    <property type="match status" value="1"/>
</dbReference>
<keyword evidence="6" id="KW-0067">ATP-binding</keyword>
<dbReference type="InterPro" id="IPR044726">
    <property type="entry name" value="ABCC_6TM_D2"/>
</dbReference>
<dbReference type="PROSITE" id="PS50893">
    <property type="entry name" value="ABC_TRANSPORTER_2"/>
    <property type="match status" value="2"/>
</dbReference>
<dbReference type="Proteomes" id="UP001168821">
    <property type="component" value="Unassembled WGS sequence"/>
</dbReference>
<feature type="domain" description="ABC transporter" evidence="11">
    <location>
        <begin position="1008"/>
        <end position="1235"/>
    </location>
</feature>
<protein>
    <submittedName>
        <fullName evidence="13">Uncharacterized protein</fullName>
    </submittedName>
</protein>
<dbReference type="FunFam" id="3.40.50.300:FF:000973">
    <property type="entry name" value="Multidrug resistance-associated protein 4"/>
    <property type="match status" value="1"/>
</dbReference>
<proteinExistence type="predicted"/>
<evidence type="ECO:0000259" key="12">
    <source>
        <dbReference type="PROSITE" id="PS50929"/>
    </source>
</evidence>
<organism evidence="13 14">
    <name type="scientific">Zophobas morio</name>
    <dbReference type="NCBI Taxonomy" id="2755281"/>
    <lineage>
        <taxon>Eukaryota</taxon>
        <taxon>Metazoa</taxon>
        <taxon>Ecdysozoa</taxon>
        <taxon>Arthropoda</taxon>
        <taxon>Hexapoda</taxon>
        <taxon>Insecta</taxon>
        <taxon>Pterygota</taxon>
        <taxon>Neoptera</taxon>
        <taxon>Endopterygota</taxon>
        <taxon>Coleoptera</taxon>
        <taxon>Polyphaga</taxon>
        <taxon>Cucujiformia</taxon>
        <taxon>Tenebrionidae</taxon>
        <taxon>Zophobas</taxon>
    </lineage>
</organism>
<feature type="region of interest" description="Disordered" evidence="9">
    <location>
        <begin position="1333"/>
        <end position="1380"/>
    </location>
</feature>
<feature type="transmembrane region" description="Helical" evidence="10">
    <location>
        <begin position="86"/>
        <end position="107"/>
    </location>
</feature>
<dbReference type="InterPro" id="IPR017871">
    <property type="entry name" value="ABC_transporter-like_CS"/>
</dbReference>
<dbReference type="PANTHER" id="PTHR24223">
    <property type="entry name" value="ATP-BINDING CASSETTE SUB-FAMILY C"/>
    <property type="match status" value="1"/>
</dbReference>
<dbReference type="InterPro" id="IPR003593">
    <property type="entry name" value="AAA+_ATPase"/>
</dbReference>
<dbReference type="Pfam" id="PF00005">
    <property type="entry name" value="ABC_tran"/>
    <property type="match status" value="2"/>
</dbReference>
<evidence type="ECO:0000256" key="10">
    <source>
        <dbReference type="SAM" id="Phobius"/>
    </source>
</evidence>
<feature type="transmembrane region" description="Helical" evidence="10">
    <location>
        <begin position="1436"/>
        <end position="1454"/>
    </location>
</feature>
<keyword evidence="7 10" id="KW-1133">Transmembrane helix</keyword>
<feature type="transmembrane region" description="Helical" evidence="10">
    <location>
        <begin position="951"/>
        <end position="968"/>
    </location>
</feature>
<name>A0AA38IQD7_9CUCU</name>
<evidence type="ECO:0000313" key="13">
    <source>
        <dbReference type="EMBL" id="KAJ3659613.1"/>
    </source>
</evidence>
<dbReference type="SUPFAM" id="SSF52540">
    <property type="entry name" value="P-loop containing nucleoside triphosphate hydrolases"/>
    <property type="match status" value="2"/>
</dbReference>
<keyword evidence="8 10" id="KW-0472">Membrane</keyword>
<evidence type="ECO:0000256" key="1">
    <source>
        <dbReference type="ARBA" id="ARBA00004141"/>
    </source>
</evidence>
<feature type="transmembrane region" description="Helical" evidence="10">
    <location>
        <begin position="302"/>
        <end position="323"/>
    </location>
</feature>
<evidence type="ECO:0000256" key="3">
    <source>
        <dbReference type="ARBA" id="ARBA00022692"/>
    </source>
</evidence>
<keyword evidence="4" id="KW-0677">Repeat</keyword>
<dbReference type="GO" id="GO:0005524">
    <property type="term" value="F:ATP binding"/>
    <property type="evidence" value="ECO:0007669"/>
    <property type="project" value="UniProtKB-KW"/>
</dbReference>
<feature type="transmembrane region" description="Helical" evidence="10">
    <location>
        <begin position="810"/>
        <end position="829"/>
    </location>
</feature>
<feature type="domain" description="ABC transmembrane type-1" evidence="12">
    <location>
        <begin position="89"/>
        <end position="369"/>
    </location>
</feature>
<dbReference type="CDD" id="cd18579">
    <property type="entry name" value="ABC_6TM_ABCC_D1"/>
    <property type="match status" value="1"/>
</dbReference>
<dbReference type="PROSITE" id="PS50929">
    <property type="entry name" value="ABC_TM1F"/>
    <property type="match status" value="2"/>
</dbReference>
<feature type="transmembrane region" description="Helical" evidence="10">
    <location>
        <begin position="201"/>
        <end position="223"/>
    </location>
</feature>
<dbReference type="CDD" id="cd18580">
    <property type="entry name" value="ABC_6TM_ABCC_D2"/>
    <property type="match status" value="1"/>
</dbReference>
<feature type="transmembrane region" description="Helical" evidence="10">
    <location>
        <begin position="343"/>
        <end position="369"/>
    </location>
</feature>
<keyword evidence="5" id="KW-0547">Nucleotide-binding</keyword>
<keyword evidence="3 10" id="KW-0812">Transmembrane</keyword>
<evidence type="ECO:0000256" key="6">
    <source>
        <dbReference type="ARBA" id="ARBA00022840"/>
    </source>
</evidence>
<dbReference type="PROSITE" id="PS00211">
    <property type="entry name" value="ABC_TRANSPORTER_1"/>
    <property type="match status" value="1"/>
</dbReference>
<dbReference type="InterPro" id="IPR011527">
    <property type="entry name" value="ABC1_TM_dom"/>
</dbReference>
<dbReference type="InterPro" id="IPR050173">
    <property type="entry name" value="ABC_transporter_C-like"/>
</dbReference>
<dbReference type="GO" id="GO:0016887">
    <property type="term" value="F:ATP hydrolysis activity"/>
    <property type="evidence" value="ECO:0007669"/>
    <property type="project" value="InterPro"/>
</dbReference>
<dbReference type="PANTHER" id="PTHR24223:SF448">
    <property type="entry name" value="FI20146P1-RELATED"/>
    <property type="match status" value="1"/>
</dbReference>